<accession>A0ABX7IIR2</accession>
<evidence type="ECO:0000256" key="5">
    <source>
        <dbReference type="PIRNR" id="PIRNR005426"/>
    </source>
</evidence>
<proteinExistence type="inferred from homology"/>
<keyword evidence="8" id="KW-1185">Reference proteome</keyword>
<protein>
    <submittedName>
        <fullName evidence="7">Nitroreductase family protein</fullName>
    </submittedName>
</protein>
<reference evidence="7 8" key="1">
    <citation type="submission" date="2021-02" db="EMBL/GenBank/DDBJ databases">
        <title>Complete Genome Sequence of Arcanobacterium phocisimile strain DSM 26142T from a harbour seal.</title>
        <authorList>
            <person name="Borowiak M."/>
            <person name="Alssahen M."/>
            <person name="Malorny B."/>
            <person name="Laemmler C."/>
            <person name="Siebert U."/>
            <person name="Ploetz M."/>
            <person name="Abdulmawjood A."/>
        </authorList>
    </citation>
    <scope>NUCLEOTIDE SEQUENCE [LARGE SCALE GENOMIC DNA]</scope>
    <source>
        <strain evidence="7 8">DSM 26142</strain>
    </source>
</reference>
<name>A0ABX7IIR2_9ACTO</name>
<evidence type="ECO:0000256" key="2">
    <source>
        <dbReference type="ARBA" id="ARBA00022630"/>
    </source>
</evidence>
<dbReference type="InterPro" id="IPR029479">
    <property type="entry name" value="Nitroreductase"/>
</dbReference>
<dbReference type="PANTHER" id="PTHR43425">
    <property type="entry name" value="OXYGEN-INSENSITIVE NADPH NITROREDUCTASE"/>
    <property type="match status" value="1"/>
</dbReference>
<keyword evidence="4 5" id="KW-0560">Oxidoreductase</keyword>
<feature type="domain" description="Nitroreductase" evidence="6">
    <location>
        <begin position="10"/>
        <end position="163"/>
    </location>
</feature>
<comment type="similarity">
    <text evidence="1 5">Belongs to the flavin oxidoreductase frp family.</text>
</comment>
<dbReference type="Gene3D" id="3.40.109.10">
    <property type="entry name" value="NADH Oxidase"/>
    <property type="match status" value="1"/>
</dbReference>
<keyword evidence="2 5" id="KW-0285">Flavoprotein</keyword>
<dbReference type="PANTHER" id="PTHR43425:SF2">
    <property type="entry name" value="OXYGEN-INSENSITIVE NADPH NITROREDUCTASE"/>
    <property type="match status" value="1"/>
</dbReference>
<dbReference type="EMBL" id="CP070228">
    <property type="protein sequence ID" value="QRV03034.1"/>
    <property type="molecule type" value="Genomic_DNA"/>
</dbReference>
<dbReference type="InterPro" id="IPR016446">
    <property type="entry name" value="Flavin_OxRdtase_Frp"/>
</dbReference>
<dbReference type="Pfam" id="PF00881">
    <property type="entry name" value="Nitroreductase"/>
    <property type="match status" value="1"/>
</dbReference>
<evidence type="ECO:0000256" key="3">
    <source>
        <dbReference type="ARBA" id="ARBA00022643"/>
    </source>
</evidence>
<dbReference type="SUPFAM" id="SSF55469">
    <property type="entry name" value="FMN-dependent nitroreductase-like"/>
    <property type="match status" value="1"/>
</dbReference>
<dbReference type="Proteomes" id="UP000602653">
    <property type="component" value="Chromosome"/>
</dbReference>
<evidence type="ECO:0000259" key="6">
    <source>
        <dbReference type="Pfam" id="PF00881"/>
    </source>
</evidence>
<evidence type="ECO:0000313" key="8">
    <source>
        <dbReference type="Proteomes" id="UP000602653"/>
    </source>
</evidence>
<dbReference type="PIRSF" id="PIRSF005426">
    <property type="entry name" value="Frp"/>
    <property type="match status" value="1"/>
</dbReference>
<evidence type="ECO:0000256" key="4">
    <source>
        <dbReference type="ARBA" id="ARBA00023002"/>
    </source>
</evidence>
<organism evidence="7 8">
    <name type="scientific">Arcanobacterium phocisimile</name>
    <dbReference type="NCBI Taxonomy" id="1302235"/>
    <lineage>
        <taxon>Bacteria</taxon>
        <taxon>Bacillati</taxon>
        <taxon>Actinomycetota</taxon>
        <taxon>Actinomycetes</taxon>
        <taxon>Actinomycetales</taxon>
        <taxon>Actinomycetaceae</taxon>
        <taxon>Arcanobacterium</taxon>
    </lineage>
</organism>
<evidence type="ECO:0000256" key="1">
    <source>
        <dbReference type="ARBA" id="ARBA00008366"/>
    </source>
</evidence>
<dbReference type="InterPro" id="IPR000415">
    <property type="entry name" value="Nitroreductase-like"/>
</dbReference>
<keyword evidence="3 5" id="KW-0288">FMN</keyword>
<evidence type="ECO:0000313" key="7">
    <source>
        <dbReference type="EMBL" id="QRV03034.1"/>
    </source>
</evidence>
<sequence length="247" mass="27918">MNETISQQLQHRSIREFSSEPVANDVVETIFDVAMRTSTSRGFQHAGLIRITDQMIRDRLAEIGNQPYIAKAPELVVAVVDTRRSVRILDELGQDSTPAKSMDAFREGFTDAILMIQNMTVAAESMGLGVTLLGSILNDIPSVISLLQLPNFTFPALGMIFGHPAQTPQLKPRMDTNLRVMENTYAEPESWVQTLAEYDEKMTTYYDSRDLNRRVDAFTTQIVRKLRTTELKDRFMEHIQAQGFGSK</sequence>
<keyword evidence="5" id="KW-0521">NADP</keyword>
<gene>
    <name evidence="7" type="ORF">JTE88_04910</name>
</gene>